<dbReference type="InterPro" id="IPR002146">
    <property type="entry name" value="ATP_synth_b/b'su_bac/chlpt"/>
</dbReference>
<dbReference type="RefSeq" id="WP_134297066.1">
    <property type="nucleotide sequence ID" value="NZ_CP038013.1"/>
</dbReference>
<keyword evidence="3 13" id="KW-1003">Cell membrane</keyword>
<evidence type="ECO:0000256" key="4">
    <source>
        <dbReference type="ARBA" id="ARBA00022547"/>
    </source>
</evidence>
<evidence type="ECO:0000256" key="7">
    <source>
        <dbReference type="ARBA" id="ARBA00022989"/>
    </source>
</evidence>
<dbReference type="PANTHER" id="PTHR33445:SF1">
    <property type="entry name" value="ATP SYNTHASE SUBUNIT B"/>
    <property type="match status" value="1"/>
</dbReference>
<evidence type="ECO:0000256" key="9">
    <source>
        <dbReference type="ARBA" id="ARBA00023136"/>
    </source>
</evidence>
<comment type="similarity">
    <text evidence="1 13 14">Belongs to the ATPase B chain family.</text>
</comment>
<comment type="subunit">
    <text evidence="13">F-type ATPases have 2 components, F(1) - the catalytic core - and F(0) - the membrane proton channel. F(1) has five subunits: alpha(3), beta(3), gamma(1), delta(1), epsilon(1). F(0) has three main subunits: a(1), b(2) and c(10-14). The alpha and beta chains form an alternating ring which encloses part of the gamma chain. F(1) is attached to F(0) by a central stalk formed by the gamma and epsilon chains, while a peripheral stalk is formed by the delta and b chains.</text>
</comment>
<dbReference type="GO" id="GO:0012505">
    <property type="term" value="C:endomembrane system"/>
    <property type="evidence" value="ECO:0007669"/>
    <property type="project" value="UniProtKB-SubCell"/>
</dbReference>
<evidence type="ECO:0000256" key="10">
    <source>
        <dbReference type="ARBA" id="ARBA00023310"/>
    </source>
</evidence>
<evidence type="ECO:0000313" key="15">
    <source>
        <dbReference type="EMBL" id="QBQ07265.1"/>
    </source>
</evidence>
<dbReference type="GO" id="GO:0046933">
    <property type="term" value="F:proton-transporting ATP synthase activity, rotational mechanism"/>
    <property type="evidence" value="ECO:0007669"/>
    <property type="project" value="UniProtKB-UniRule"/>
</dbReference>
<dbReference type="GO" id="GO:0005886">
    <property type="term" value="C:plasma membrane"/>
    <property type="evidence" value="ECO:0007669"/>
    <property type="project" value="UniProtKB-SubCell"/>
</dbReference>
<dbReference type="CDD" id="cd06503">
    <property type="entry name" value="ATP-synt_Fo_b"/>
    <property type="match status" value="1"/>
</dbReference>
<evidence type="ECO:0000256" key="6">
    <source>
        <dbReference type="ARBA" id="ARBA00022781"/>
    </source>
</evidence>
<evidence type="ECO:0000256" key="1">
    <source>
        <dbReference type="ARBA" id="ARBA00005513"/>
    </source>
</evidence>
<protein>
    <recommendedName>
        <fullName evidence="13">ATP synthase subunit b</fullName>
    </recommendedName>
    <alternativeName>
        <fullName evidence="13">ATP synthase F(0) sector subunit b</fullName>
    </alternativeName>
    <alternativeName>
        <fullName evidence="13">ATPase subunit I</fullName>
    </alternativeName>
    <alternativeName>
        <fullName evidence="13">F-type ATPase subunit b</fullName>
        <shortName evidence="13">F-ATPase subunit b</shortName>
    </alternativeName>
</protein>
<keyword evidence="2 13" id="KW-0813">Transport</keyword>
<evidence type="ECO:0000313" key="16">
    <source>
        <dbReference type="Proteomes" id="UP000294309"/>
    </source>
</evidence>
<evidence type="ECO:0000256" key="12">
    <source>
        <dbReference type="ARBA" id="ARBA00037847"/>
    </source>
</evidence>
<accession>A0A4P7AG04</accession>
<dbReference type="Proteomes" id="UP000294309">
    <property type="component" value="Chromosome"/>
</dbReference>
<dbReference type="Pfam" id="PF00430">
    <property type="entry name" value="ATP-synt_B"/>
    <property type="match status" value="1"/>
</dbReference>
<evidence type="ECO:0000256" key="2">
    <source>
        <dbReference type="ARBA" id="ARBA00022448"/>
    </source>
</evidence>
<evidence type="ECO:0000256" key="14">
    <source>
        <dbReference type="RuleBase" id="RU003848"/>
    </source>
</evidence>
<reference evidence="15 16" key="1">
    <citation type="submission" date="2019-03" db="EMBL/GenBank/DDBJ databases">
        <title>Complete genome sequence of Spiroplasma gladiatoris TG-1 (DSM 22552).</title>
        <authorList>
            <person name="Lin Y.-C."/>
            <person name="Chou L."/>
            <person name="Kuo C.-H."/>
        </authorList>
    </citation>
    <scope>NUCLEOTIDE SEQUENCE [LARGE SCALE GENOMIC DNA]</scope>
    <source>
        <strain evidence="15 16">TG-1</strain>
    </source>
</reference>
<dbReference type="InterPro" id="IPR005864">
    <property type="entry name" value="ATP_synth_F0_bsu_bac"/>
</dbReference>
<dbReference type="NCBIfam" id="TIGR01144">
    <property type="entry name" value="ATP_synt_b"/>
    <property type="match status" value="1"/>
</dbReference>
<evidence type="ECO:0000256" key="8">
    <source>
        <dbReference type="ARBA" id="ARBA00023065"/>
    </source>
</evidence>
<dbReference type="KEGG" id="sgq:SGLAD_v1c00640"/>
<proteinExistence type="inferred from homology"/>
<keyword evidence="8 13" id="KW-0406">Ion transport</keyword>
<dbReference type="Gene3D" id="1.20.5.620">
    <property type="entry name" value="F1F0 ATP synthase subunit B, membrane domain"/>
    <property type="match status" value="1"/>
</dbReference>
<dbReference type="HAMAP" id="MF_01398">
    <property type="entry name" value="ATP_synth_b_bprime"/>
    <property type="match status" value="1"/>
</dbReference>
<comment type="function">
    <text evidence="13">Component of the F(0) channel, it forms part of the peripheral stalk, linking F(1) to F(0).</text>
</comment>
<comment type="function">
    <text evidence="11 13">F(1)F(0) ATP synthase produces ATP from ADP in the presence of a proton or sodium gradient. F-type ATPases consist of two structural domains, F(1) containing the extramembraneous catalytic core and F(0) containing the membrane proton channel, linked together by a central stalk and a peripheral stalk. During catalysis, ATP synthesis in the catalytic domain of F(1) is coupled via a rotary mechanism of the central stalk subunits to proton translocation.</text>
</comment>
<dbReference type="SUPFAM" id="SSF81573">
    <property type="entry name" value="F1F0 ATP synthase subunit B, membrane domain"/>
    <property type="match status" value="1"/>
</dbReference>
<gene>
    <name evidence="13 15" type="primary">atpF</name>
    <name evidence="15" type="ORF">SGLAD_v1c00640</name>
</gene>
<dbReference type="InterPro" id="IPR050059">
    <property type="entry name" value="ATP_synthase_B_chain"/>
</dbReference>
<dbReference type="GO" id="GO:0045259">
    <property type="term" value="C:proton-transporting ATP synthase complex"/>
    <property type="evidence" value="ECO:0007669"/>
    <property type="project" value="UniProtKB-KW"/>
</dbReference>
<sequence>MTEIYSSLVLNATAGIPEVTQALFPNLPNFIAHILSTIVIVLFLAKLVYKPFRKMVAERRRKINELLDDASSKQALANRDKKDAAKLLIKAREESKSIITSAKQEADVLKFEIIDNAKQEAQNIQEHAKQAMEFERNEAQESIRKEIIDLAFLASQKIMAKEVNKEVDKKLIEEFLDKLD</sequence>
<dbReference type="GO" id="GO:0046961">
    <property type="term" value="F:proton-transporting ATPase activity, rotational mechanism"/>
    <property type="evidence" value="ECO:0007669"/>
    <property type="project" value="TreeGrafter"/>
</dbReference>
<dbReference type="PANTHER" id="PTHR33445">
    <property type="entry name" value="ATP SYNTHASE SUBUNIT B', CHLOROPLASTIC"/>
    <property type="match status" value="1"/>
</dbReference>
<keyword evidence="6 13" id="KW-0375">Hydrogen ion transport</keyword>
<dbReference type="AlphaFoldDB" id="A0A4P7AG04"/>
<dbReference type="InterPro" id="IPR028987">
    <property type="entry name" value="ATP_synth_B-like_membr_sf"/>
</dbReference>
<evidence type="ECO:0000256" key="13">
    <source>
        <dbReference type="HAMAP-Rule" id="MF_01398"/>
    </source>
</evidence>
<keyword evidence="9 13" id="KW-0472">Membrane</keyword>
<name>A0A4P7AG04_9MOLU</name>
<keyword evidence="5 13" id="KW-0812">Transmembrane</keyword>
<comment type="subcellular location">
    <subcellularLocation>
        <location evidence="13">Cell membrane</location>
        <topology evidence="13">Single-pass membrane protein</topology>
    </subcellularLocation>
    <subcellularLocation>
        <location evidence="12">Endomembrane system</location>
        <topology evidence="12">Single-pass membrane protein</topology>
    </subcellularLocation>
</comment>
<evidence type="ECO:0000256" key="11">
    <source>
        <dbReference type="ARBA" id="ARBA00025198"/>
    </source>
</evidence>
<dbReference type="OrthoDB" id="399036at2"/>
<dbReference type="EMBL" id="CP038013">
    <property type="protein sequence ID" value="QBQ07265.1"/>
    <property type="molecule type" value="Genomic_DNA"/>
</dbReference>
<evidence type="ECO:0000256" key="5">
    <source>
        <dbReference type="ARBA" id="ARBA00022692"/>
    </source>
</evidence>
<organism evidence="15 16">
    <name type="scientific">Spiroplasma gladiatoris</name>
    <dbReference type="NCBI Taxonomy" id="2143"/>
    <lineage>
        <taxon>Bacteria</taxon>
        <taxon>Bacillati</taxon>
        <taxon>Mycoplasmatota</taxon>
        <taxon>Mollicutes</taxon>
        <taxon>Entomoplasmatales</taxon>
        <taxon>Spiroplasmataceae</taxon>
        <taxon>Spiroplasma</taxon>
    </lineage>
</organism>
<evidence type="ECO:0000256" key="3">
    <source>
        <dbReference type="ARBA" id="ARBA00022475"/>
    </source>
</evidence>
<keyword evidence="10 13" id="KW-0066">ATP synthesis</keyword>
<keyword evidence="4 13" id="KW-0138">CF(0)</keyword>
<keyword evidence="7 13" id="KW-1133">Transmembrane helix</keyword>
<keyword evidence="16" id="KW-1185">Reference proteome</keyword>
<feature type="transmembrane region" description="Helical" evidence="13">
    <location>
        <begin position="30"/>
        <end position="49"/>
    </location>
</feature>